<dbReference type="EMBL" id="JAGIOO010000001">
    <property type="protein sequence ID" value="MBP2476090.1"/>
    <property type="molecule type" value="Genomic_DNA"/>
</dbReference>
<accession>A0ABS5AHN1</accession>
<sequence>MKPRILRRLAPVCALTAVATLTLVTPASAAETGQIMPDFRGKSLNAVYQTLGRTIQIVTKDASPKGRNILWPLNWVVCTQDPAAGTNLADFAITTFTAVKTDEKCP</sequence>
<feature type="signal peptide" evidence="1">
    <location>
        <begin position="1"/>
        <end position="29"/>
    </location>
</feature>
<feature type="chain" id="PRO_5045089005" description="PASTA domain-containing protein" evidence="1">
    <location>
        <begin position="30"/>
        <end position="106"/>
    </location>
</feature>
<dbReference type="RefSeq" id="WP_086786059.1">
    <property type="nucleotide sequence ID" value="NZ_JAGIOO010000001.1"/>
</dbReference>
<comment type="caution">
    <text evidence="2">The sequence shown here is derived from an EMBL/GenBank/DDBJ whole genome shotgun (WGS) entry which is preliminary data.</text>
</comment>
<name>A0ABS5AHN1_9PSEU</name>
<dbReference type="Proteomes" id="UP001519363">
    <property type="component" value="Unassembled WGS sequence"/>
</dbReference>
<reference evidence="2 3" key="1">
    <citation type="submission" date="2021-03" db="EMBL/GenBank/DDBJ databases">
        <title>Sequencing the genomes of 1000 actinobacteria strains.</title>
        <authorList>
            <person name="Klenk H.-P."/>
        </authorList>
    </citation>
    <scope>NUCLEOTIDE SEQUENCE [LARGE SCALE GENOMIC DNA]</scope>
    <source>
        <strain evidence="2 3">DSM 44580</strain>
    </source>
</reference>
<keyword evidence="1" id="KW-0732">Signal</keyword>
<evidence type="ECO:0000313" key="2">
    <source>
        <dbReference type="EMBL" id="MBP2476090.1"/>
    </source>
</evidence>
<proteinExistence type="predicted"/>
<gene>
    <name evidence="2" type="ORF">JOF53_004962</name>
</gene>
<evidence type="ECO:0000313" key="3">
    <source>
        <dbReference type="Proteomes" id="UP001519363"/>
    </source>
</evidence>
<evidence type="ECO:0008006" key="4">
    <source>
        <dbReference type="Google" id="ProtNLM"/>
    </source>
</evidence>
<protein>
    <recommendedName>
        <fullName evidence="4">PASTA domain-containing protein</fullName>
    </recommendedName>
</protein>
<keyword evidence="3" id="KW-1185">Reference proteome</keyword>
<organism evidence="2 3">
    <name type="scientific">Crossiella equi</name>
    <dbReference type="NCBI Taxonomy" id="130796"/>
    <lineage>
        <taxon>Bacteria</taxon>
        <taxon>Bacillati</taxon>
        <taxon>Actinomycetota</taxon>
        <taxon>Actinomycetes</taxon>
        <taxon>Pseudonocardiales</taxon>
        <taxon>Pseudonocardiaceae</taxon>
        <taxon>Crossiella</taxon>
    </lineage>
</organism>
<evidence type="ECO:0000256" key="1">
    <source>
        <dbReference type="SAM" id="SignalP"/>
    </source>
</evidence>